<evidence type="ECO:0000256" key="7">
    <source>
        <dbReference type="ARBA" id="ARBA00023136"/>
    </source>
</evidence>
<feature type="transmembrane region" description="Helical" evidence="8">
    <location>
        <begin position="459"/>
        <end position="483"/>
    </location>
</feature>
<evidence type="ECO:0000256" key="8">
    <source>
        <dbReference type="SAM" id="Phobius"/>
    </source>
</evidence>
<feature type="transmembrane region" description="Helical" evidence="8">
    <location>
        <begin position="382"/>
        <end position="403"/>
    </location>
</feature>
<feature type="domain" description="ABC3 transporter permease C-terminal" evidence="9">
    <location>
        <begin position="736"/>
        <end position="841"/>
    </location>
</feature>
<dbReference type="Pfam" id="PF02687">
    <property type="entry name" value="FtsX"/>
    <property type="match status" value="1"/>
</dbReference>
<dbReference type="RefSeq" id="WP_143226986.1">
    <property type="nucleotide sequence ID" value="NZ_FZNP01000003.1"/>
</dbReference>
<evidence type="ECO:0000259" key="9">
    <source>
        <dbReference type="Pfam" id="PF02687"/>
    </source>
</evidence>
<keyword evidence="6" id="KW-0051">Antiviral defense</keyword>
<feature type="transmembrane region" description="Helical" evidence="8">
    <location>
        <begin position="430"/>
        <end position="447"/>
    </location>
</feature>
<feature type="transmembrane region" description="Helical" evidence="8">
    <location>
        <begin position="732"/>
        <end position="753"/>
    </location>
</feature>
<dbReference type="PANTHER" id="PTHR30489">
    <property type="entry name" value="LIPOPROTEIN-RELEASING SYSTEM TRANSMEMBRANE PROTEIN LOLE"/>
    <property type="match status" value="1"/>
</dbReference>
<evidence type="ECO:0000256" key="3">
    <source>
        <dbReference type="ARBA" id="ARBA00022475"/>
    </source>
</evidence>
<accession>A0A238WQ58</accession>
<sequence length="859" mass="88879">MSGAGMRLARAQWAPLAALAVLMLVSALLAVAVPSRTTAGYDRAAIAAVGPGASVRVEGKAGGPTAFAAVPGEAALNGSALTWRELMPRSLSGITGEPEASVTSPADAVEGDFHRPRFLYLGWEPGAWRRIRFVSGGFPDNKPGQTSGDMNVVVAKAYADQLGYKVGDRIELSGRTVRVSGLYQPVNAADPFWGPRARILHPRIELLTFPPKTTLEVDAGTALIDPAGYARLTRDPRLKLTYDWRFPVRDGAVGADQARAMAGDLDAFRSAVEGRADLFPCEVSTPLDVQLKEFGGQLHTARSVVGLAFGGLVAVAAGLLLLAAGLLGERLRPVLGVMRARGASLRQLAVPACGLTALAAVPSALLGYAAGRLLDAGPPQTASLYAIGLLVAAVLGVSAAMVLRERGGGLGSVADRRDDLVAARPSRRRLVLDGLLVVLAVIGVVLLRERGTSAGTDPLVAAVPALLGAALGVLVLRAYPYLLRAAGPLLRRRSGAVAFIGLARASRQNLVGALPLAVLLLAATIAGFTSTVDTALRAGQERASWAETGADARVEARSLDEAGLRRIRAVRGVTGAVRVRVIPQASSATDQAPMTVVGVDLDAYRRLAPEVPGIPDTDTGVLVSPLAARTLGSGTVTLGRAGMDPVTVRPSTQIVRFPGQEKNSAFVIVPYRMVAGATGFTSHVFVTGDDIDAKALRAAAPGGGLVLRRQVLHDMTELPLVPVVHDTFRNGALAAGVFGLLAVLLMLVVGARARGRTIAHLRALGLSRRQSRGLALVELAPVLLCAVGAGWVLGLLLPEITGPVVDLRPYTGGFAVTAHVPGPAALLGLLAALLLAAAAAVAVDRAFDTDPGNALRTGD</sequence>
<name>A0A238WQ58_9ACTN</name>
<evidence type="ECO:0000256" key="2">
    <source>
        <dbReference type="ARBA" id="ARBA00005236"/>
    </source>
</evidence>
<dbReference type="NCBIfam" id="TIGR02593">
    <property type="entry name" value="CRISPR_cas5"/>
    <property type="match status" value="1"/>
</dbReference>
<feature type="transmembrane region" description="Helical" evidence="8">
    <location>
        <begin position="304"/>
        <end position="327"/>
    </location>
</feature>
<dbReference type="InterPro" id="IPR003838">
    <property type="entry name" value="ABC3_permease_C"/>
</dbReference>
<dbReference type="GO" id="GO:0051607">
    <property type="term" value="P:defense response to virus"/>
    <property type="evidence" value="ECO:0007669"/>
    <property type="project" value="UniProtKB-KW"/>
</dbReference>
<keyword evidence="4 8" id="KW-0812">Transmembrane</keyword>
<dbReference type="GO" id="GO:0044874">
    <property type="term" value="P:lipoprotein localization to outer membrane"/>
    <property type="evidence" value="ECO:0007669"/>
    <property type="project" value="TreeGrafter"/>
</dbReference>
<dbReference type="PANTHER" id="PTHR30489:SF0">
    <property type="entry name" value="LIPOPROTEIN-RELEASING SYSTEM TRANSMEMBRANE PROTEIN LOLE"/>
    <property type="match status" value="1"/>
</dbReference>
<proteinExistence type="inferred from homology"/>
<evidence type="ECO:0000256" key="5">
    <source>
        <dbReference type="ARBA" id="ARBA00022989"/>
    </source>
</evidence>
<gene>
    <name evidence="10" type="ORF">SAMN06265355_103135</name>
</gene>
<comment type="similarity">
    <text evidence="2">Belongs to the ABC-4 integral membrane protein family. LolC/E subfamily.</text>
</comment>
<dbReference type="OrthoDB" id="3499910at2"/>
<dbReference type="InterPro" id="IPR051447">
    <property type="entry name" value="Lipoprotein-release_system"/>
</dbReference>
<organism evidence="10 11">
    <name type="scientific">Actinomadura mexicana</name>
    <dbReference type="NCBI Taxonomy" id="134959"/>
    <lineage>
        <taxon>Bacteria</taxon>
        <taxon>Bacillati</taxon>
        <taxon>Actinomycetota</taxon>
        <taxon>Actinomycetes</taxon>
        <taxon>Streptosporangiales</taxon>
        <taxon>Thermomonosporaceae</taxon>
        <taxon>Actinomadura</taxon>
    </lineage>
</organism>
<dbReference type="EMBL" id="FZNP01000003">
    <property type="protein sequence ID" value="SNR48538.1"/>
    <property type="molecule type" value="Genomic_DNA"/>
</dbReference>
<keyword evidence="11" id="KW-1185">Reference proteome</keyword>
<reference evidence="11" key="1">
    <citation type="submission" date="2017-06" db="EMBL/GenBank/DDBJ databases">
        <authorList>
            <person name="Varghese N."/>
            <person name="Submissions S."/>
        </authorList>
    </citation>
    <scope>NUCLEOTIDE SEQUENCE [LARGE SCALE GENOMIC DNA]</scope>
    <source>
        <strain evidence="11">DSM 44485</strain>
    </source>
</reference>
<evidence type="ECO:0000256" key="6">
    <source>
        <dbReference type="ARBA" id="ARBA00023118"/>
    </source>
</evidence>
<protein>
    <submittedName>
        <fullName evidence="10">Putative ABC transport system permease protein</fullName>
    </submittedName>
</protein>
<dbReference type="GO" id="GO:0098797">
    <property type="term" value="C:plasma membrane protein complex"/>
    <property type="evidence" value="ECO:0007669"/>
    <property type="project" value="TreeGrafter"/>
</dbReference>
<keyword evidence="3" id="KW-1003">Cell membrane</keyword>
<evidence type="ECO:0000313" key="11">
    <source>
        <dbReference type="Proteomes" id="UP000198420"/>
    </source>
</evidence>
<keyword evidence="7 8" id="KW-0472">Membrane</keyword>
<evidence type="ECO:0000256" key="4">
    <source>
        <dbReference type="ARBA" id="ARBA00022692"/>
    </source>
</evidence>
<feature type="transmembrane region" description="Helical" evidence="8">
    <location>
        <begin position="510"/>
        <end position="528"/>
    </location>
</feature>
<evidence type="ECO:0000313" key="10">
    <source>
        <dbReference type="EMBL" id="SNR48538.1"/>
    </source>
</evidence>
<keyword evidence="5 8" id="KW-1133">Transmembrane helix</keyword>
<evidence type="ECO:0000256" key="1">
    <source>
        <dbReference type="ARBA" id="ARBA00004651"/>
    </source>
</evidence>
<dbReference type="InterPro" id="IPR013422">
    <property type="entry name" value="CRISPR-assoc_prot_Cas5_N"/>
</dbReference>
<comment type="subcellular location">
    <subcellularLocation>
        <location evidence="1">Cell membrane</location>
        <topology evidence="1">Multi-pass membrane protein</topology>
    </subcellularLocation>
</comment>
<feature type="transmembrane region" description="Helical" evidence="8">
    <location>
        <begin position="774"/>
        <end position="797"/>
    </location>
</feature>
<feature type="transmembrane region" description="Helical" evidence="8">
    <location>
        <begin position="824"/>
        <end position="843"/>
    </location>
</feature>
<dbReference type="AlphaFoldDB" id="A0A238WQ58"/>
<feature type="transmembrane region" description="Helical" evidence="8">
    <location>
        <begin position="348"/>
        <end position="370"/>
    </location>
</feature>
<dbReference type="Proteomes" id="UP000198420">
    <property type="component" value="Unassembled WGS sequence"/>
</dbReference>